<dbReference type="Pfam" id="PF02613">
    <property type="entry name" value="Nitrate_red_del"/>
    <property type="match status" value="1"/>
</dbReference>
<dbReference type="Gene3D" id="1.10.3480.10">
    <property type="entry name" value="TorD-like"/>
    <property type="match status" value="1"/>
</dbReference>
<proteinExistence type="predicted"/>
<dbReference type="NCBIfam" id="NF003442">
    <property type="entry name" value="PRK04976.1"/>
    <property type="match status" value="1"/>
</dbReference>
<dbReference type="Proteomes" id="UP000244908">
    <property type="component" value="Chromosome"/>
</dbReference>
<reference evidence="2 3" key="1">
    <citation type="journal article" date="2019" name="Int. J. Syst. Evol. Microbiol.">
        <title>Limnobaculum parvum gen. nov., sp. nov., isolated from a freshwater lake.</title>
        <authorList>
            <person name="Baek C."/>
            <person name="Shin S.K."/>
            <person name="Yi H."/>
        </authorList>
    </citation>
    <scope>NUCLEOTIDE SEQUENCE [LARGE SCALE GENOMIC DNA]</scope>
    <source>
        <strain evidence="2 3">HYN0051</strain>
    </source>
</reference>
<dbReference type="InterPro" id="IPR036411">
    <property type="entry name" value="TorD-like_sf"/>
</dbReference>
<dbReference type="RefSeq" id="WP_108900276.1">
    <property type="nucleotide sequence ID" value="NZ_CP029185.2"/>
</dbReference>
<gene>
    <name evidence="2" type="ORF">HYN51_06275</name>
</gene>
<dbReference type="SUPFAM" id="SSF89155">
    <property type="entry name" value="TorD-like"/>
    <property type="match status" value="1"/>
</dbReference>
<protein>
    <submittedName>
        <fullName evidence="2">Molecular chaperone TorD</fullName>
    </submittedName>
</protein>
<evidence type="ECO:0000313" key="3">
    <source>
        <dbReference type="Proteomes" id="UP000244908"/>
    </source>
</evidence>
<keyword evidence="3" id="KW-1185">Reference proteome</keyword>
<dbReference type="InterPro" id="IPR020945">
    <property type="entry name" value="DMSO/NO3_reduct_chaperone"/>
</dbReference>
<organism evidence="2 3">
    <name type="scientific">Limnobaculum parvum</name>
    <dbReference type="NCBI Taxonomy" id="2172103"/>
    <lineage>
        <taxon>Bacteria</taxon>
        <taxon>Pseudomonadati</taxon>
        <taxon>Pseudomonadota</taxon>
        <taxon>Gammaproteobacteria</taxon>
        <taxon>Enterobacterales</taxon>
        <taxon>Budviciaceae</taxon>
        <taxon>Limnobaculum</taxon>
    </lineage>
</organism>
<dbReference type="KEGG" id="lpv:HYN51_06275"/>
<dbReference type="AlphaFoldDB" id="A0A2Y9TXB7"/>
<keyword evidence="1" id="KW-0143">Chaperone</keyword>
<name>A0A2Y9TXB7_9GAMM</name>
<accession>A0A2Y9TXB7</accession>
<dbReference type="InterPro" id="IPR050289">
    <property type="entry name" value="TorD/DmsD_chaperones"/>
</dbReference>
<evidence type="ECO:0000256" key="1">
    <source>
        <dbReference type="ARBA" id="ARBA00023186"/>
    </source>
</evidence>
<evidence type="ECO:0000313" key="2">
    <source>
        <dbReference type="EMBL" id="AWH88201.1"/>
    </source>
</evidence>
<dbReference type="EMBL" id="CP029185">
    <property type="protein sequence ID" value="AWH88201.1"/>
    <property type="molecule type" value="Genomic_DNA"/>
</dbReference>
<sequence>MIRTDNLARERANIYRWFACLLFQELSVTDIASLNSPELQQLLRGLKSIPELHLPADLFRRKLKALANRPNNQLELAADYAELFLMAPPSGVSPYAGHYPHSSPAEERILMDQWLNRLKQQTSNNEAADHLAVQLAVMALLIESLDDLSPSFTSQRQYLNERLLSWLPSLVKLCQQRDKFGFYSSLLRLLKSYILQDEQYLTECIHTSSSSIQTP</sequence>
<dbReference type="PANTHER" id="PTHR34227">
    <property type="entry name" value="CHAPERONE PROTEIN YCDY"/>
    <property type="match status" value="1"/>
</dbReference>
<dbReference type="PANTHER" id="PTHR34227:SF11">
    <property type="entry name" value="CHAPERONE PROTEIN TORD"/>
    <property type="match status" value="1"/>
</dbReference>
<dbReference type="OrthoDB" id="7849731at2"/>